<dbReference type="AlphaFoldDB" id="A0A8J5T7N4"/>
<reference evidence="2" key="1">
    <citation type="journal article" date="2021" name="bioRxiv">
        <title>Whole Genome Assembly and Annotation of Northern Wild Rice, Zizania palustris L., Supports a Whole Genome Duplication in the Zizania Genus.</title>
        <authorList>
            <person name="Haas M."/>
            <person name="Kono T."/>
            <person name="Macchietto M."/>
            <person name="Millas R."/>
            <person name="McGilp L."/>
            <person name="Shao M."/>
            <person name="Duquette J."/>
            <person name="Hirsch C.N."/>
            <person name="Kimball J."/>
        </authorList>
    </citation>
    <scope>NUCLEOTIDE SEQUENCE</scope>
    <source>
        <tissue evidence="2">Fresh leaf tissue</tissue>
    </source>
</reference>
<evidence type="ECO:0000313" key="3">
    <source>
        <dbReference type="Proteomes" id="UP000729402"/>
    </source>
</evidence>
<accession>A0A8J5T7N4</accession>
<evidence type="ECO:0000313" key="2">
    <source>
        <dbReference type="EMBL" id="KAG8077215.1"/>
    </source>
</evidence>
<keyword evidence="1" id="KW-0378">Hydrolase</keyword>
<keyword evidence="3" id="KW-1185">Reference proteome</keyword>
<comment type="caution">
    <text evidence="2">The sequence shown here is derived from an EMBL/GenBank/DDBJ whole genome shotgun (WGS) entry which is preliminary data.</text>
</comment>
<reference evidence="2" key="2">
    <citation type="submission" date="2021-02" db="EMBL/GenBank/DDBJ databases">
        <authorList>
            <person name="Kimball J.A."/>
            <person name="Haas M.W."/>
            <person name="Macchietto M."/>
            <person name="Kono T."/>
            <person name="Duquette J."/>
            <person name="Shao M."/>
        </authorList>
    </citation>
    <scope>NUCLEOTIDE SEQUENCE</scope>
    <source>
        <tissue evidence="2">Fresh leaf tissue</tissue>
    </source>
</reference>
<protein>
    <recommendedName>
        <fullName evidence="4">Inositol polyphosphate-related phosphatase domain-containing protein</fullName>
    </recommendedName>
</protein>
<evidence type="ECO:0000256" key="1">
    <source>
        <dbReference type="ARBA" id="ARBA00022801"/>
    </source>
</evidence>
<dbReference type="GO" id="GO:0046856">
    <property type="term" value="P:phosphatidylinositol dephosphorylation"/>
    <property type="evidence" value="ECO:0007669"/>
    <property type="project" value="TreeGrafter"/>
</dbReference>
<dbReference type="PANTHER" id="PTHR45666:SF8">
    <property type="entry name" value="OS03G0793600 PROTEIN"/>
    <property type="match status" value="1"/>
</dbReference>
<gene>
    <name evidence="2" type="ORF">GUJ93_ZPchr0007g5310</name>
</gene>
<dbReference type="GO" id="GO:0034485">
    <property type="term" value="F:phosphatidylinositol-3,4,5-trisphosphate 5-phosphatase activity"/>
    <property type="evidence" value="ECO:0007669"/>
    <property type="project" value="TreeGrafter"/>
</dbReference>
<sequence>MTLIDFIRRGMIESDVSPVTEVQDYRIFASTWNIGGKSPLKGLDLDERLRSPPPADIYVLGFQEIVPLNAGNDIGTEDNVPAKRRMMLKELTLTFFAPDWKIEVRAAGNVFGNYFQVVTEAVLAA</sequence>
<dbReference type="GO" id="GO:0004445">
    <property type="term" value="F:inositol-polyphosphate 5-phosphatase activity"/>
    <property type="evidence" value="ECO:0007669"/>
    <property type="project" value="InterPro"/>
</dbReference>
<proteinExistence type="predicted"/>
<dbReference type="EMBL" id="JAAALK010000282">
    <property type="protein sequence ID" value="KAG8077215.1"/>
    <property type="molecule type" value="Genomic_DNA"/>
</dbReference>
<dbReference type="Proteomes" id="UP000729402">
    <property type="component" value="Unassembled WGS sequence"/>
</dbReference>
<dbReference type="OrthoDB" id="784856at2759"/>
<dbReference type="PANTHER" id="PTHR45666">
    <property type="entry name" value="TYPE IV INOSITOL POLYPHOSPHATE 5-PHOSPHATASE 9"/>
    <property type="match status" value="1"/>
</dbReference>
<name>A0A8J5T7N4_ZIZPA</name>
<organism evidence="2 3">
    <name type="scientific">Zizania palustris</name>
    <name type="common">Northern wild rice</name>
    <dbReference type="NCBI Taxonomy" id="103762"/>
    <lineage>
        <taxon>Eukaryota</taxon>
        <taxon>Viridiplantae</taxon>
        <taxon>Streptophyta</taxon>
        <taxon>Embryophyta</taxon>
        <taxon>Tracheophyta</taxon>
        <taxon>Spermatophyta</taxon>
        <taxon>Magnoliopsida</taxon>
        <taxon>Liliopsida</taxon>
        <taxon>Poales</taxon>
        <taxon>Poaceae</taxon>
        <taxon>BOP clade</taxon>
        <taxon>Oryzoideae</taxon>
        <taxon>Oryzeae</taxon>
        <taxon>Zizaniinae</taxon>
        <taxon>Zizania</taxon>
    </lineage>
</organism>
<dbReference type="GO" id="GO:0004439">
    <property type="term" value="F:phosphatidylinositol-4,5-bisphosphate 5-phosphatase activity"/>
    <property type="evidence" value="ECO:0007669"/>
    <property type="project" value="TreeGrafter"/>
</dbReference>
<evidence type="ECO:0008006" key="4">
    <source>
        <dbReference type="Google" id="ProtNLM"/>
    </source>
</evidence>
<dbReference type="InterPro" id="IPR045849">
    <property type="entry name" value="IP5P_plant"/>
</dbReference>